<feature type="transmembrane region" description="Helical" evidence="9">
    <location>
        <begin position="208"/>
        <end position="228"/>
    </location>
</feature>
<evidence type="ECO:0000259" key="11">
    <source>
        <dbReference type="PROSITE" id="PS50929"/>
    </source>
</evidence>
<keyword evidence="3 9" id="KW-0812">Transmembrane</keyword>
<dbReference type="InterPro" id="IPR011527">
    <property type="entry name" value="ABC1_TM_dom"/>
</dbReference>
<keyword evidence="4" id="KW-0547">Nucleotide-binding</keyword>
<dbReference type="PROSITE" id="PS50893">
    <property type="entry name" value="ABC_TRANSPORTER_2"/>
    <property type="match status" value="1"/>
</dbReference>
<dbReference type="SMART" id="SM00382">
    <property type="entry name" value="AAA"/>
    <property type="match status" value="1"/>
</dbReference>
<evidence type="ECO:0000256" key="6">
    <source>
        <dbReference type="ARBA" id="ARBA00022989"/>
    </source>
</evidence>
<feature type="transmembrane region" description="Helical" evidence="9">
    <location>
        <begin position="313"/>
        <end position="332"/>
    </location>
</feature>
<dbReference type="Proteomes" id="UP001367030">
    <property type="component" value="Unassembled WGS sequence"/>
</dbReference>
<sequence>MQHHDPVGTPEGEAGAALKSRLTAAENVLATLTVDLDGELRFGNGLLALTDSRLLARDPDGSWREWALADTGQVLHLTDHAGVGTLDFLDDHALLGRWRYTLAHQVAALRLLKLFEQRAASAAQVSAAAAEAAERDDIAAGETEAQKPPSTWVLLRLGRFAKPYRKQLIIGFLLTLASTAATLVPPYLTIPLMDDILIPFQNGQQIAVAKVVMFLGALLLSALAGWALGWARTYLLALVSERIGADLRTTTYEHLLTLPLDYFGGKRTGDLMARIGSETDRINVFLSLHALDFLTDVLMIAMTAVILVSINPLLAVVTLVPLPFIAWMIHVVRDRLRTGFEKIDRVWSEVTNVLADTIPGIRVVKAFAQEKREADRFREANKYNLQVNDKLNKTWSLFTPSVSLLTEIGLLVVWGFGIWQVARGSITVGVLTAFIAYIGRFYTRLDSMSRIVSVTQKAAAGAKRIFDILDHVSNVPEPANPVKVDRIKGQIEMKGLGFRYGSRAVIRDLELVIEPGEMIGLVGHSGSGKSTLVNLICRFYDVTDGAIKVDGTDIRRFAVADYRRHVGLVLQEPFLFFGTIAQNIAYGKPDATREEIVAAARAAHAHDFILRLAHGYDSLVGERGQGLSGGERQRISIARALLIDPRILILDEATSAVDTETEKEIQKALDNLVKGRTTIAIAHRLSTLRKADRLVVMDRGEVVEVGPHDALMEKQGAYWRLYQAQLRQADDEEEAQEQRSEVSAVLHTHAAHPAGQA</sequence>
<dbReference type="EMBL" id="JBBKZS010000002">
    <property type="protein sequence ID" value="MEJ8854499.1"/>
    <property type="molecule type" value="Genomic_DNA"/>
</dbReference>
<name>A0ABU8X4B3_9BURK</name>
<accession>A0ABU8X4B3</accession>
<keyword evidence="2" id="KW-1003">Cell membrane</keyword>
<evidence type="ECO:0000256" key="5">
    <source>
        <dbReference type="ARBA" id="ARBA00022840"/>
    </source>
</evidence>
<dbReference type="Gene3D" id="1.20.1560.10">
    <property type="entry name" value="ABC transporter type 1, transmembrane domain"/>
    <property type="match status" value="1"/>
</dbReference>
<keyword evidence="7 9" id="KW-0472">Membrane</keyword>
<dbReference type="InterPro" id="IPR036640">
    <property type="entry name" value="ABC1_TM_sf"/>
</dbReference>
<evidence type="ECO:0000313" key="13">
    <source>
        <dbReference type="Proteomes" id="UP001367030"/>
    </source>
</evidence>
<evidence type="ECO:0000313" key="12">
    <source>
        <dbReference type="EMBL" id="MEJ8854499.1"/>
    </source>
</evidence>
<feature type="transmembrane region" description="Helical" evidence="9">
    <location>
        <begin position="168"/>
        <end position="188"/>
    </location>
</feature>
<feature type="domain" description="ABC transporter" evidence="10">
    <location>
        <begin position="491"/>
        <end position="724"/>
    </location>
</feature>
<dbReference type="SUPFAM" id="SSF90123">
    <property type="entry name" value="ABC transporter transmembrane region"/>
    <property type="match status" value="1"/>
</dbReference>
<dbReference type="GO" id="GO:0005524">
    <property type="term" value="F:ATP binding"/>
    <property type="evidence" value="ECO:0007669"/>
    <property type="project" value="UniProtKB-KW"/>
</dbReference>
<dbReference type="InterPro" id="IPR003439">
    <property type="entry name" value="ABC_transporter-like_ATP-bd"/>
</dbReference>
<evidence type="ECO:0000256" key="3">
    <source>
        <dbReference type="ARBA" id="ARBA00022692"/>
    </source>
</evidence>
<dbReference type="RefSeq" id="WP_340334557.1">
    <property type="nucleotide sequence ID" value="NZ_JBBKZS010000002.1"/>
</dbReference>
<dbReference type="InterPro" id="IPR003593">
    <property type="entry name" value="AAA+_ATPase"/>
</dbReference>
<evidence type="ECO:0000256" key="9">
    <source>
        <dbReference type="SAM" id="Phobius"/>
    </source>
</evidence>
<proteinExistence type="predicted"/>
<feature type="transmembrane region" description="Helical" evidence="9">
    <location>
        <begin position="425"/>
        <end position="443"/>
    </location>
</feature>
<comment type="subcellular location">
    <subcellularLocation>
        <location evidence="1">Cell membrane</location>
        <topology evidence="1">Multi-pass membrane protein</topology>
    </subcellularLocation>
</comment>
<evidence type="ECO:0000259" key="10">
    <source>
        <dbReference type="PROSITE" id="PS50893"/>
    </source>
</evidence>
<feature type="domain" description="ABC transmembrane type-1" evidence="11">
    <location>
        <begin position="169"/>
        <end position="457"/>
    </location>
</feature>
<dbReference type="PANTHER" id="PTHR43394">
    <property type="entry name" value="ATP-DEPENDENT PERMEASE MDL1, MITOCHONDRIAL"/>
    <property type="match status" value="1"/>
</dbReference>
<comment type="caution">
    <text evidence="12">The sequence shown here is derived from an EMBL/GenBank/DDBJ whole genome shotgun (WGS) entry which is preliminary data.</text>
</comment>
<dbReference type="InterPro" id="IPR039421">
    <property type="entry name" value="Type_1_exporter"/>
</dbReference>
<evidence type="ECO:0000256" key="1">
    <source>
        <dbReference type="ARBA" id="ARBA00004651"/>
    </source>
</evidence>
<protein>
    <submittedName>
        <fullName evidence="12">ABC transporter ATP-binding protein</fullName>
    </submittedName>
</protein>
<dbReference type="SUPFAM" id="SSF52540">
    <property type="entry name" value="P-loop containing nucleoside triphosphate hydrolases"/>
    <property type="match status" value="1"/>
</dbReference>
<dbReference type="PROSITE" id="PS00211">
    <property type="entry name" value="ABC_TRANSPORTER_1"/>
    <property type="match status" value="1"/>
</dbReference>
<organism evidence="12 13">
    <name type="scientific">Variovorax robiniae</name>
    <dbReference type="NCBI Taxonomy" id="1836199"/>
    <lineage>
        <taxon>Bacteria</taxon>
        <taxon>Pseudomonadati</taxon>
        <taxon>Pseudomonadota</taxon>
        <taxon>Betaproteobacteria</taxon>
        <taxon>Burkholderiales</taxon>
        <taxon>Comamonadaceae</taxon>
        <taxon>Variovorax</taxon>
    </lineage>
</organism>
<gene>
    <name evidence="12" type="ORF">WKW79_07960</name>
</gene>
<keyword evidence="13" id="KW-1185">Reference proteome</keyword>
<dbReference type="InterPro" id="IPR017871">
    <property type="entry name" value="ABC_transporter-like_CS"/>
</dbReference>
<feature type="region of interest" description="Disordered" evidence="8">
    <location>
        <begin position="730"/>
        <end position="757"/>
    </location>
</feature>
<keyword evidence="6 9" id="KW-1133">Transmembrane helix</keyword>
<dbReference type="InterPro" id="IPR027417">
    <property type="entry name" value="P-loop_NTPase"/>
</dbReference>
<evidence type="ECO:0000256" key="2">
    <source>
        <dbReference type="ARBA" id="ARBA00022475"/>
    </source>
</evidence>
<dbReference type="Gene3D" id="3.40.50.300">
    <property type="entry name" value="P-loop containing nucleotide triphosphate hydrolases"/>
    <property type="match status" value="1"/>
</dbReference>
<dbReference type="PANTHER" id="PTHR43394:SF1">
    <property type="entry name" value="ATP-BINDING CASSETTE SUB-FAMILY B MEMBER 10, MITOCHONDRIAL"/>
    <property type="match status" value="1"/>
</dbReference>
<keyword evidence="5 12" id="KW-0067">ATP-binding</keyword>
<reference evidence="12 13" key="1">
    <citation type="submission" date="2024-03" db="EMBL/GenBank/DDBJ databases">
        <title>Novel species of the genus Variovorax.</title>
        <authorList>
            <person name="Liu Q."/>
            <person name="Xin Y.-H."/>
        </authorList>
    </citation>
    <scope>NUCLEOTIDE SEQUENCE [LARGE SCALE GENOMIC DNA]</scope>
    <source>
        <strain evidence="12 13">KACC 18901</strain>
    </source>
</reference>
<dbReference type="CDD" id="cd18563">
    <property type="entry name" value="ABC_6TM_exporter_like"/>
    <property type="match status" value="1"/>
</dbReference>
<dbReference type="Pfam" id="PF00664">
    <property type="entry name" value="ABC_membrane"/>
    <property type="match status" value="1"/>
</dbReference>
<evidence type="ECO:0000256" key="8">
    <source>
        <dbReference type="SAM" id="MobiDB-lite"/>
    </source>
</evidence>
<dbReference type="PROSITE" id="PS50929">
    <property type="entry name" value="ABC_TM1F"/>
    <property type="match status" value="1"/>
</dbReference>
<feature type="transmembrane region" description="Helical" evidence="9">
    <location>
        <begin position="397"/>
        <end position="419"/>
    </location>
</feature>
<evidence type="ECO:0000256" key="7">
    <source>
        <dbReference type="ARBA" id="ARBA00023136"/>
    </source>
</evidence>
<dbReference type="Pfam" id="PF00005">
    <property type="entry name" value="ABC_tran"/>
    <property type="match status" value="1"/>
</dbReference>
<evidence type="ECO:0000256" key="4">
    <source>
        <dbReference type="ARBA" id="ARBA00022741"/>
    </source>
</evidence>